<organism evidence="2">
    <name type="scientific">bioreactor metagenome</name>
    <dbReference type="NCBI Taxonomy" id="1076179"/>
    <lineage>
        <taxon>unclassified sequences</taxon>
        <taxon>metagenomes</taxon>
        <taxon>ecological metagenomes</taxon>
    </lineage>
</organism>
<name>A0A645B3C4_9ZZZZ</name>
<reference evidence="2" key="1">
    <citation type="submission" date="2019-08" db="EMBL/GenBank/DDBJ databases">
        <authorList>
            <person name="Kucharzyk K."/>
            <person name="Murdoch R.W."/>
            <person name="Higgins S."/>
            <person name="Loffler F."/>
        </authorList>
    </citation>
    <scope>NUCLEOTIDE SEQUENCE</scope>
</reference>
<dbReference type="NCBIfam" id="TIGR03936">
    <property type="entry name" value="sam_1_link_chp"/>
    <property type="match status" value="1"/>
</dbReference>
<dbReference type="AlphaFoldDB" id="A0A645B3C4"/>
<dbReference type="EMBL" id="VSSQ01017527">
    <property type="protein sequence ID" value="MPM59925.1"/>
    <property type="molecule type" value="Genomic_DNA"/>
</dbReference>
<accession>A0A645B3C4</accession>
<evidence type="ECO:0000259" key="1">
    <source>
        <dbReference type="Pfam" id="PF10105"/>
    </source>
</evidence>
<evidence type="ECO:0000313" key="2">
    <source>
        <dbReference type="EMBL" id="MPM59925.1"/>
    </source>
</evidence>
<dbReference type="InterPro" id="IPR018768">
    <property type="entry name" value="DUF2344"/>
</dbReference>
<feature type="domain" description="DUF2344" evidence="1">
    <location>
        <begin position="4"/>
        <end position="190"/>
    </location>
</feature>
<sequence length="224" mass="25633">MQCVRIWFRKVGRAKYISHLDLMRAMTKAVRRAGIPLWYTEGFNPHPYMTFALPLSLFVESERECVDIKIEGDMSLEEIKNRFDGVMAEGMEVIDVNIPVNDHQEIRYARYEMTLDFEDGTAAANYFYSAQALMTGDDLTAMKKGKQGRKKVLREVVLNPHIFNPLFEQNGTSVKITVDLSAGQQININPSLVIDALSERIGIQPTYRTIVKKSLMIEGFKEFK</sequence>
<comment type="caution">
    <text evidence="2">The sequence shown here is derived from an EMBL/GenBank/DDBJ whole genome shotgun (WGS) entry which is preliminary data.</text>
</comment>
<dbReference type="Pfam" id="PF10105">
    <property type="entry name" value="DUF2344"/>
    <property type="match status" value="1"/>
</dbReference>
<protein>
    <recommendedName>
        <fullName evidence="1">DUF2344 domain-containing protein</fullName>
    </recommendedName>
</protein>
<gene>
    <name evidence="2" type="ORF">SDC9_106771</name>
</gene>
<proteinExistence type="predicted"/>